<keyword evidence="1" id="KW-0472">Membrane</keyword>
<sequence length="99" mass="11193">MDVVNNLLNLALPPLTLIFLSILMLPSLIFKQLLHVRKSLWKENVANKVVLSTRAALGIGEEIAYEYARRGAKLSLVDIKKEKLEIVSDKARTLHILLF</sequence>
<proteinExistence type="predicted"/>
<keyword evidence="3" id="KW-1185">Reference proteome</keyword>
<keyword evidence="1" id="KW-0812">Transmembrane</keyword>
<dbReference type="Proteomes" id="UP001374584">
    <property type="component" value="Unassembled WGS sequence"/>
</dbReference>
<dbReference type="Gene3D" id="3.40.50.720">
    <property type="entry name" value="NAD(P)-binding Rossmann-like Domain"/>
    <property type="match status" value="1"/>
</dbReference>
<reference evidence="2 3" key="1">
    <citation type="submission" date="2024-01" db="EMBL/GenBank/DDBJ databases">
        <title>The genomes of 5 underutilized Papilionoideae crops provide insights into root nodulation and disease resistanc.</title>
        <authorList>
            <person name="Jiang F."/>
        </authorList>
    </citation>
    <scope>NUCLEOTIDE SEQUENCE [LARGE SCALE GENOMIC DNA]</scope>
    <source>
        <strain evidence="2">JINMINGXINNONG_FW02</strain>
        <tissue evidence="2">Leaves</tissue>
    </source>
</reference>
<feature type="transmembrane region" description="Helical" evidence="1">
    <location>
        <begin position="12"/>
        <end position="30"/>
    </location>
</feature>
<organism evidence="2 3">
    <name type="scientific">Phaseolus coccineus</name>
    <name type="common">Scarlet runner bean</name>
    <name type="synonym">Phaseolus multiflorus</name>
    <dbReference type="NCBI Taxonomy" id="3886"/>
    <lineage>
        <taxon>Eukaryota</taxon>
        <taxon>Viridiplantae</taxon>
        <taxon>Streptophyta</taxon>
        <taxon>Embryophyta</taxon>
        <taxon>Tracheophyta</taxon>
        <taxon>Spermatophyta</taxon>
        <taxon>Magnoliopsida</taxon>
        <taxon>eudicotyledons</taxon>
        <taxon>Gunneridae</taxon>
        <taxon>Pentapetalae</taxon>
        <taxon>rosids</taxon>
        <taxon>fabids</taxon>
        <taxon>Fabales</taxon>
        <taxon>Fabaceae</taxon>
        <taxon>Papilionoideae</taxon>
        <taxon>50 kb inversion clade</taxon>
        <taxon>NPAAA clade</taxon>
        <taxon>indigoferoid/millettioid clade</taxon>
        <taxon>Phaseoleae</taxon>
        <taxon>Phaseolus</taxon>
    </lineage>
</organism>
<evidence type="ECO:0000313" key="2">
    <source>
        <dbReference type="EMBL" id="KAK7356284.1"/>
    </source>
</evidence>
<evidence type="ECO:0000313" key="3">
    <source>
        <dbReference type="Proteomes" id="UP001374584"/>
    </source>
</evidence>
<keyword evidence="1" id="KW-1133">Transmembrane helix</keyword>
<accession>A0AAN9R322</accession>
<evidence type="ECO:0000256" key="1">
    <source>
        <dbReference type="SAM" id="Phobius"/>
    </source>
</evidence>
<dbReference type="EMBL" id="JAYMYR010000006">
    <property type="protein sequence ID" value="KAK7356284.1"/>
    <property type="molecule type" value="Genomic_DNA"/>
</dbReference>
<comment type="caution">
    <text evidence="2">The sequence shown here is derived from an EMBL/GenBank/DDBJ whole genome shotgun (WGS) entry which is preliminary data.</text>
</comment>
<dbReference type="SUPFAM" id="SSF51735">
    <property type="entry name" value="NAD(P)-binding Rossmann-fold domains"/>
    <property type="match status" value="1"/>
</dbReference>
<protein>
    <submittedName>
        <fullName evidence="2">Uncharacterized protein</fullName>
    </submittedName>
</protein>
<name>A0AAN9R322_PHACN</name>
<gene>
    <name evidence="2" type="ORF">VNO80_15552</name>
</gene>
<dbReference type="InterPro" id="IPR036291">
    <property type="entry name" value="NAD(P)-bd_dom_sf"/>
</dbReference>
<dbReference type="AlphaFoldDB" id="A0AAN9R322"/>